<evidence type="ECO:0000313" key="2">
    <source>
        <dbReference type="Proteomes" id="UP000050741"/>
    </source>
</evidence>
<accession>A0A183CQ16</accession>
<proteinExistence type="predicted"/>
<evidence type="ECO:0000256" key="1">
    <source>
        <dbReference type="SAM" id="SignalP"/>
    </source>
</evidence>
<dbReference type="WBParaSite" id="GPLIN_001497400">
    <property type="protein sequence ID" value="GPLIN_001497400"/>
    <property type="gene ID" value="GPLIN_001497400"/>
</dbReference>
<protein>
    <submittedName>
        <fullName evidence="3">Piezo_RRas_bdg domain-containing protein</fullName>
    </submittedName>
</protein>
<reference evidence="2" key="2">
    <citation type="submission" date="2014-05" db="EMBL/GenBank/DDBJ databases">
        <title>The genome and life-stage specific transcriptomes of Globodera pallida elucidate key aspects of plant parasitism by a cyst nematode.</title>
        <authorList>
            <person name="Cotton J.A."/>
            <person name="Lilley C.J."/>
            <person name="Jones L.M."/>
            <person name="Kikuchi T."/>
            <person name="Reid A.J."/>
            <person name="Thorpe P."/>
            <person name="Tsai I.J."/>
            <person name="Beasley H."/>
            <person name="Blok V."/>
            <person name="Cock P.J.A."/>
            <person name="Van den Akker S.E."/>
            <person name="Holroyd N."/>
            <person name="Hunt M."/>
            <person name="Mantelin S."/>
            <person name="Naghra H."/>
            <person name="Pain A."/>
            <person name="Palomares-Rius J.E."/>
            <person name="Zarowiecki M."/>
            <person name="Berriman M."/>
            <person name="Jones J.T."/>
            <person name="Urwin P.E."/>
        </authorList>
    </citation>
    <scope>NUCLEOTIDE SEQUENCE [LARGE SCALE GENOMIC DNA]</scope>
    <source>
        <strain evidence="2">Lindley</strain>
    </source>
</reference>
<sequence length="75" mass="8645">GRRRLGLYQLPMVVLFFVLKYHEILSAMNKQLEADYELALWEDTEFCRNYLKVCLFVGGASVRSSPQPTDSFPSV</sequence>
<name>A0A183CQ16_GLOPA</name>
<keyword evidence="1" id="KW-0732">Signal</keyword>
<reference evidence="2" key="1">
    <citation type="submission" date="2013-12" db="EMBL/GenBank/DDBJ databases">
        <authorList>
            <person name="Aslett M."/>
        </authorList>
    </citation>
    <scope>NUCLEOTIDE SEQUENCE [LARGE SCALE GENOMIC DNA]</scope>
    <source>
        <strain evidence="2">Lindley</strain>
    </source>
</reference>
<evidence type="ECO:0000313" key="3">
    <source>
        <dbReference type="WBParaSite" id="GPLIN_001497400"/>
    </source>
</evidence>
<reference evidence="3" key="3">
    <citation type="submission" date="2016-06" db="UniProtKB">
        <authorList>
            <consortium name="WormBaseParasite"/>
        </authorList>
    </citation>
    <scope>IDENTIFICATION</scope>
</reference>
<dbReference type="AlphaFoldDB" id="A0A183CQ16"/>
<feature type="chain" id="PRO_5008147849" evidence="1">
    <location>
        <begin position="27"/>
        <end position="75"/>
    </location>
</feature>
<dbReference type="Proteomes" id="UP000050741">
    <property type="component" value="Unassembled WGS sequence"/>
</dbReference>
<keyword evidence="2" id="KW-1185">Reference proteome</keyword>
<feature type="signal peptide" evidence="1">
    <location>
        <begin position="1"/>
        <end position="26"/>
    </location>
</feature>
<organism evidence="2 3">
    <name type="scientific">Globodera pallida</name>
    <name type="common">Potato cyst nematode worm</name>
    <name type="synonym">Heterodera pallida</name>
    <dbReference type="NCBI Taxonomy" id="36090"/>
    <lineage>
        <taxon>Eukaryota</taxon>
        <taxon>Metazoa</taxon>
        <taxon>Ecdysozoa</taxon>
        <taxon>Nematoda</taxon>
        <taxon>Chromadorea</taxon>
        <taxon>Rhabditida</taxon>
        <taxon>Tylenchina</taxon>
        <taxon>Tylenchomorpha</taxon>
        <taxon>Tylenchoidea</taxon>
        <taxon>Heteroderidae</taxon>
        <taxon>Heteroderinae</taxon>
        <taxon>Globodera</taxon>
    </lineage>
</organism>